<gene>
    <name evidence="1" type="ORF">L1987_63051</name>
</gene>
<reference evidence="1 2" key="2">
    <citation type="journal article" date="2022" name="Mol. Ecol. Resour.">
        <title>The genomes of chicory, endive, great burdock and yacon provide insights into Asteraceae paleo-polyploidization history and plant inulin production.</title>
        <authorList>
            <person name="Fan W."/>
            <person name="Wang S."/>
            <person name="Wang H."/>
            <person name="Wang A."/>
            <person name="Jiang F."/>
            <person name="Liu H."/>
            <person name="Zhao H."/>
            <person name="Xu D."/>
            <person name="Zhang Y."/>
        </authorList>
    </citation>
    <scope>NUCLEOTIDE SEQUENCE [LARGE SCALE GENOMIC DNA]</scope>
    <source>
        <strain evidence="2">cv. Yunnan</strain>
        <tissue evidence="1">Leaves</tissue>
    </source>
</reference>
<keyword evidence="2" id="KW-1185">Reference proteome</keyword>
<organism evidence="1 2">
    <name type="scientific">Smallanthus sonchifolius</name>
    <dbReference type="NCBI Taxonomy" id="185202"/>
    <lineage>
        <taxon>Eukaryota</taxon>
        <taxon>Viridiplantae</taxon>
        <taxon>Streptophyta</taxon>
        <taxon>Embryophyta</taxon>
        <taxon>Tracheophyta</taxon>
        <taxon>Spermatophyta</taxon>
        <taxon>Magnoliopsida</taxon>
        <taxon>eudicotyledons</taxon>
        <taxon>Gunneridae</taxon>
        <taxon>Pentapetalae</taxon>
        <taxon>asterids</taxon>
        <taxon>campanulids</taxon>
        <taxon>Asterales</taxon>
        <taxon>Asteraceae</taxon>
        <taxon>Asteroideae</taxon>
        <taxon>Heliantheae alliance</taxon>
        <taxon>Millerieae</taxon>
        <taxon>Smallanthus</taxon>
    </lineage>
</organism>
<name>A0ACB9CC70_9ASTR</name>
<reference evidence="2" key="1">
    <citation type="journal article" date="2022" name="Mol. Ecol. Resour.">
        <title>The genomes of chicory, endive, great burdock and yacon provide insights into Asteraceae palaeo-polyploidization history and plant inulin production.</title>
        <authorList>
            <person name="Fan W."/>
            <person name="Wang S."/>
            <person name="Wang H."/>
            <person name="Wang A."/>
            <person name="Jiang F."/>
            <person name="Liu H."/>
            <person name="Zhao H."/>
            <person name="Xu D."/>
            <person name="Zhang Y."/>
        </authorList>
    </citation>
    <scope>NUCLEOTIDE SEQUENCE [LARGE SCALE GENOMIC DNA]</scope>
    <source>
        <strain evidence="2">cv. Yunnan</strain>
    </source>
</reference>
<accession>A0ACB9CC70</accession>
<evidence type="ECO:0000313" key="1">
    <source>
        <dbReference type="EMBL" id="KAI3731859.1"/>
    </source>
</evidence>
<dbReference type="EMBL" id="CM042038">
    <property type="protein sequence ID" value="KAI3731859.1"/>
    <property type="molecule type" value="Genomic_DNA"/>
</dbReference>
<evidence type="ECO:0000313" key="2">
    <source>
        <dbReference type="Proteomes" id="UP001056120"/>
    </source>
</evidence>
<protein>
    <submittedName>
        <fullName evidence="1">Uncharacterized protein</fullName>
    </submittedName>
</protein>
<comment type="caution">
    <text evidence="1">The sequence shown here is derived from an EMBL/GenBank/DDBJ whole genome shotgun (WGS) entry which is preliminary data.</text>
</comment>
<sequence>MILVVQKTCLVGMSFWYPVPVPVPVPYGYGTDLIPSVCVIGSLNQSGPANMGYGMYSNPGGPSSNGSTIYPYEHSTGFASHTEPLQFGSLAQAGFSGVNGPARLNDGSHARGAFEEHRFPGASVRQRSSPDRPSSSYHQR</sequence>
<proteinExistence type="predicted"/>
<dbReference type="Proteomes" id="UP001056120">
    <property type="component" value="Linkage Group LG21"/>
</dbReference>